<dbReference type="EMBL" id="JAUKUD010000004">
    <property type="protein sequence ID" value="KAK0746962.1"/>
    <property type="molecule type" value="Genomic_DNA"/>
</dbReference>
<keyword evidence="2" id="KW-0732">Signal</keyword>
<evidence type="ECO:0000313" key="4">
    <source>
        <dbReference type="Proteomes" id="UP001172155"/>
    </source>
</evidence>
<accession>A0AA40EX69</accession>
<protein>
    <submittedName>
        <fullName evidence="3">Uncharacterized protein</fullName>
    </submittedName>
</protein>
<reference evidence="3" key="1">
    <citation type="submission" date="2023-06" db="EMBL/GenBank/DDBJ databases">
        <title>Genome-scale phylogeny and comparative genomics of the fungal order Sordariales.</title>
        <authorList>
            <consortium name="Lawrence Berkeley National Laboratory"/>
            <person name="Hensen N."/>
            <person name="Bonometti L."/>
            <person name="Westerberg I."/>
            <person name="Brannstrom I.O."/>
            <person name="Guillou S."/>
            <person name="Cros-Aarteil S."/>
            <person name="Calhoun S."/>
            <person name="Haridas S."/>
            <person name="Kuo A."/>
            <person name="Mondo S."/>
            <person name="Pangilinan J."/>
            <person name="Riley R."/>
            <person name="LaButti K."/>
            <person name="Andreopoulos B."/>
            <person name="Lipzen A."/>
            <person name="Chen C."/>
            <person name="Yanf M."/>
            <person name="Daum C."/>
            <person name="Ng V."/>
            <person name="Clum A."/>
            <person name="Steindorff A."/>
            <person name="Ohm R."/>
            <person name="Martin F."/>
            <person name="Silar P."/>
            <person name="Natvig D."/>
            <person name="Lalanne C."/>
            <person name="Gautier V."/>
            <person name="Ament-velasquez S.L."/>
            <person name="Kruys A."/>
            <person name="Hutchinson M.I."/>
            <person name="Powell A.J."/>
            <person name="Barry K."/>
            <person name="Miller A.N."/>
            <person name="Grigoriev I.V."/>
            <person name="Debuchy R."/>
            <person name="Gladieux P."/>
            <person name="Thoren M.H."/>
            <person name="Johannesson H."/>
        </authorList>
    </citation>
    <scope>NUCLEOTIDE SEQUENCE</scope>
    <source>
        <strain evidence="3">SMH3187-1</strain>
    </source>
</reference>
<proteinExistence type="predicted"/>
<feature type="chain" id="PRO_5041442500" evidence="2">
    <location>
        <begin position="16"/>
        <end position="176"/>
    </location>
</feature>
<feature type="region of interest" description="Disordered" evidence="1">
    <location>
        <begin position="48"/>
        <end position="69"/>
    </location>
</feature>
<feature type="signal peptide" evidence="2">
    <location>
        <begin position="1"/>
        <end position="15"/>
    </location>
</feature>
<comment type="caution">
    <text evidence="3">The sequence shown here is derived from an EMBL/GenBank/DDBJ whole genome shotgun (WGS) entry which is preliminary data.</text>
</comment>
<evidence type="ECO:0000313" key="3">
    <source>
        <dbReference type="EMBL" id="KAK0746962.1"/>
    </source>
</evidence>
<dbReference type="AlphaFoldDB" id="A0AA40EX69"/>
<evidence type="ECO:0000256" key="1">
    <source>
        <dbReference type="SAM" id="MobiDB-lite"/>
    </source>
</evidence>
<evidence type="ECO:0000256" key="2">
    <source>
        <dbReference type="SAM" id="SignalP"/>
    </source>
</evidence>
<sequence>MKLLPLLTAAATAHAFTVPANLPNGIYSVAIDARGNALSEPLLVRSLAPSSSPSRITPRQAPALPNPSTNCHDRQLASTRAEYDVALKAFNSVVCDPATTYQAGAAIWISVSNAKTVPYMCNYEQANRCWTSETNEADALMNKQCGNNGIGWVFVGAYKKAYGRENVGQGGTVQIC</sequence>
<keyword evidence="4" id="KW-1185">Reference proteome</keyword>
<gene>
    <name evidence="3" type="ORF">B0T18DRAFT_429823</name>
</gene>
<name>A0AA40EX69_9PEZI</name>
<dbReference type="Proteomes" id="UP001172155">
    <property type="component" value="Unassembled WGS sequence"/>
</dbReference>
<organism evidence="3 4">
    <name type="scientific">Schizothecium vesticola</name>
    <dbReference type="NCBI Taxonomy" id="314040"/>
    <lineage>
        <taxon>Eukaryota</taxon>
        <taxon>Fungi</taxon>
        <taxon>Dikarya</taxon>
        <taxon>Ascomycota</taxon>
        <taxon>Pezizomycotina</taxon>
        <taxon>Sordariomycetes</taxon>
        <taxon>Sordariomycetidae</taxon>
        <taxon>Sordariales</taxon>
        <taxon>Schizotheciaceae</taxon>
        <taxon>Schizothecium</taxon>
    </lineage>
</organism>
<feature type="compositionally biased region" description="Polar residues" evidence="1">
    <location>
        <begin position="48"/>
        <end position="57"/>
    </location>
</feature>